<sequence>MAHPPRSFRRGGQLAGDGLPRRGPLGITELLLKATPVPTYLQNDWFRDWGALQRFTPYYRNATEAQLQLGTAVHSGLWTPGPLRKSR</sequence>
<evidence type="ECO:0000259" key="2">
    <source>
        <dbReference type="Pfam" id="PF14896"/>
    </source>
</evidence>
<reference evidence="3 4" key="1">
    <citation type="submission" date="2014-01" db="EMBL/GenBank/DDBJ databases">
        <authorList>
            <person name="Zelazny A."/>
            <person name="Olivier K."/>
            <person name="Sampaio E.P."/>
            <person name="Holland S.M."/>
            <person name="Tallon L.J."/>
            <person name="Sadzewicz L.K."/>
            <person name="Sengamalay N."/>
            <person name="Fraser C.M."/>
            <person name="Hine E."/>
            <person name="Shefchek K.A."/>
            <person name="Das S.P."/>
            <person name="Shallom S.J."/>
            <person name="Agrawal S."/>
            <person name="Tettelin H."/>
        </authorList>
    </citation>
    <scope>NUCLEOTIDE SEQUENCE [LARGE SCALE GENOMIC DNA]</scope>
    <source>
        <strain evidence="3 4">MAB_030201_1075</strain>
    </source>
</reference>
<accession>A0A829PMK4</accession>
<dbReference type="InterPro" id="IPR032731">
    <property type="entry name" value="Arabino_trans_C"/>
</dbReference>
<protein>
    <submittedName>
        <fullName evidence="3">Mycobacterial cell wall arabinan synthesis family protein</fullName>
    </submittedName>
</protein>
<comment type="caution">
    <text evidence="3">The sequence shown here is derived from an EMBL/GenBank/DDBJ whole genome shotgun (WGS) entry which is preliminary data.</text>
</comment>
<organism evidence="3 4">
    <name type="scientific">Mycobacteroides abscessus MAB_030201_1075</name>
    <dbReference type="NCBI Taxonomy" id="1335410"/>
    <lineage>
        <taxon>Bacteria</taxon>
        <taxon>Bacillati</taxon>
        <taxon>Actinomycetota</taxon>
        <taxon>Actinomycetes</taxon>
        <taxon>Mycobacteriales</taxon>
        <taxon>Mycobacteriaceae</taxon>
        <taxon>Mycobacteroides</taxon>
        <taxon>Mycobacteroides abscessus</taxon>
    </lineage>
</organism>
<name>A0A829PMK4_9MYCO</name>
<dbReference type="EMBL" id="JAOX01000001">
    <property type="protein sequence ID" value="ETZ87301.1"/>
    <property type="molecule type" value="Genomic_DNA"/>
</dbReference>
<gene>
    <name evidence="3" type="ORF">L829_0843</name>
</gene>
<evidence type="ECO:0000256" key="1">
    <source>
        <dbReference type="SAM" id="MobiDB-lite"/>
    </source>
</evidence>
<dbReference type="Pfam" id="PF14896">
    <property type="entry name" value="Arabino_trans_C"/>
    <property type="match status" value="1"/>
</dbReference>
<feature type="region of interest" description="Disordered" evidence="1">
    <location>
        <begin position="1"/>
        <end position="21"/>
    </location>
</feature>
<evidence type="ECO:0000313" key="3">
    <source>
        <dbReference type="EMBL" id="ETZ87301.1"/>
    </source>
</evidence>
<proteinExistence type="predicted"/>
<feature type="domain" description="Arabinosyltransferase C-terminal" evidence="2">
    <location>
        <begin position="23"/>
        <end position="84"/>
    </location>
</feature>
<dbReference type="AlphaFoldDB" id="A0A829PMK4"/>
<dbReference type="Proteomes" id="UP000019854">
    <property type="component" value="Unassembled WGS sequence"/>
</dbReference>
<evidence type="ECO:0000313" key="4">
    <source>
        <dbReference type="Proteomes" id="UP000019854"/>
    </source>
</evidence>
<dbReference type="Gene3D" id="3.40.190.160">
    <property type="match status" value="1"/>
</dbReference>